<keyword evidence="7" id="KW-1185">Reference proteome</keyword>
<dbReference type="InterPro" id="IPR028002">
    <property type="entry name" value="Myb_DNA-bind_5"/>
</dbReference>
<evidence type="ECO:0000256" key="3">
    <source>
        <dbReference type="ARBA" id="ARBA00025466"/>
    </source>
</evidence>
<comment type="function">
    <text evidence="3">Involved in transvection phenomena (= synapsis-dependent gene expression), where the synaptic pairing of chromosomes carrying genes with which zeste interacts influences the expression of these genes. Zeste binds to DNA and stimulates transcription from a nearby promoter.</text>
</comment>
<evidence type="ECO:0000259" key="5">
    <source>
        <dbReference type="SMART" id="SM00717"/>
    </source>
</evidence>
<dbReference type="PANTHER" id="PTHR21411">
    <property type="entry name" value="APONTIC"/>
    <property type="match status" value="1"/>
</dbReference>
<comment type="subunit">
    <text evidence="1">Self-associates forming complexes of several hundred monomers.</text>
</comment>
<protein>
    <recommendedName>
        <fullName evidence="2">Regulatory protein zeste</fullName>
    </recommendedName>
</protein>
<accession>A0A9D4TDA8</accession>
<reference evidence="6" key="2">
    <citation type="submission" date="2021-09" db="EMBL/GenBank/DDBJ databases">
        <authorList>
            <person name="Jia N."/>
            <person name="Wang J."/>
            <person name="Shi W."/>
            <person name="Du L."/>
            <person name="Sun Y."/>
            <person name="Zhan W."/>
            <person name="Jiang J."/>
            <person name="Wang Q."/>
            <person name="Zhang B."/>
            <person name="Ji P."/>
            <person name="Sakyi L.B."/>
            <person name="Cui X."/>
            <person name="Yuan T."/>
            <person name="Jiang B."/>
            <person name="Yang W."/>
            <person name="Lam T.T.-Y."/>
            <person name="Chang Q."/>
            <person name="Ding S."/>
            <person name="Wang X."/>
            <person name="Zhu J."/>
            <person name="Ruan X."/>
            <person name="Zhao L."/>
            <person name="Wei J."/>
            <person name="Que T."/>
            <person name="Du C."/>
            <person name="Cheng J."/>
            <person name="Dai P."/>
            <person name="Han X."/>
            <person name="Huang E."/>
            <person name="Gao Y."/>
            <person name="Liu J."/>
            <person name="Shao H."/>
            <person name="Ye R."/>
            <person name="Li L."/>
            <person name="Wei W."/>
            <person name="Wang X."/>
            <person name="Wang C."/>
            <person name="Huo Q."/>
            <person name="Li W."/>
            <person name="Guo W."/>
            <person name="Chen H."/>
            <person name="Chen S."/>
            <person name="Zhou L."/>
            <person name="Zhou L."/>
            <person name="Ni X."/>
            <person name="Tian J."/>
            <person name="Zhou Y."/>
            <person name="Sheng Y."/>
            <person name="Liu T."/>
            <person name="Pan Y."/>
            <person name="Xia L."/>
            <person name="Li J."/>
            <person name="Zhao F."/>
            <person name="Cao W."/>
        </authorList>
    </citation>
    <scope>NUCLEOTIDE SEQUENCE</scope>
    <source>
        <strain evidence="6">Rsan-2018</strain>
        <tissue evidence="6">Larvae</tissue>
    </source>
</reference>
<evidence type="ECO:0000313" key="6">
    <source>
        <dbReference type="EMBL" id="KAH7986024.1"/>
    </source>
</evidence>
<evidence type="ECO:0000256" key="4">
    <source>
        <dbReference type="SAM" id="MobiDB-lite"/>
    </source>
</evidence>
<gene>
    <name evidence="6" type="ORF">HPB52_025254</name>
</gene>
<evidence type="ECO:0000313" key="7">
    <source>
        <dbReference type="Proteomes" id="UP000821837"/>
    </source>
</evidence>
<evidence type="ECO:0000256" key="2">
    <source>
        <dbReference type="ARBA" id="ARBA00016807"/>
    </source>
</evidence>
<sequence length="194" mass="21842">MEKKKIFSEEERTLLLDLLSRHRSVVENKRTDAASMSKKRDSWKKIQDEFNCRHNVTPRTWTQLKKCWENMKDKWRRTSAEDMRERFATGCDNYDEPTDPWSWDDISSPLADASTGTALAHGQAPDTSKSPPEAAAAPPTTPASAAAASTSSAAALPSKRSTSRIQRQTAVSTELGARLDAIKEERQRKKKEHL</sequence>
<feature type="compositionally biased region" description="Low complexity" evidence="4">
    <location>
        <begin position="130"/>
        <end position="158"/>
    </location>
</feature>
<dbReference type="VEuPathDB" id="VectorBase:RSAN_057539"/>
<comment type="caution">
    <text evidence="6">The sequence shown here is derived from an EMBL/GenBank/DDBJ whole genome shotgun (WGS) entry which is preliminary data.</text>
</comment>
<name>A0A9D4TDA8_RHISA</name>
<proteinExistence type="predicted"/>
<dbReference type="Proteomes" id="UP000821837">
    <property type="component" value="Unassembled WGS sequence"/>
</dbReference>
<dbReference type="InterPro" id="IPR001005">
    <property type="entry name" value="SANT/Myb"/>
</dbReference>
<dbReference type="AlphaFoldDB" id="A0A9D4TDA8"/>
<reference evidence="6" key="1">
    <citation type="journal article" date="2020" name="Cell">
        <title>Large-Scale Comparative Analyses of Tick Genomes Elucidate Their Genetic Diversity and Vector Capacities.</title>
        <authorList>
            <consortium name="Tick Genome and Microbiome Consortium (TIGMIC)"/>
            <person name="Jia N."/>
            <person name="Wang J."/>
            <person name="Shi W."/>
            <person name="Du L."/>
            <person name="Sun Y."/>
            <person name="Zhan W."/>
            <person name="Jiang J.F."/>
            <person name="Wang Q."/>
            <person name="Zhang B."/>
            <person name="Ji P."/>
            <person name="Bell-Sakyi L."/>
            <person name="Cui X.M."/>
            <person name="Yuan T.T."/>
            <person name="Jiang B.G."/>
            <person name="Yang W.F."/>
            <person name="Lam T.T."/>
            <person name="Chang Q.C."/>
            <person name="Ding S.J."/>
            <person name="Wang X.J."/>
            <person name="Zhu J.G."/>
            <person name="Ruan X.D."/>
            <person name="Zhao L."/>
            <person name="Wei J.T."/>
            <person name="Ye R.Z."/>
            <person name="Que T.C."/>
            <person name="Du C.H."/>
            <person name="Zhou Y.H."/>
            <person name="Cheng J.X."/>
            <person name="Dai P.F."/>
            <person name="Guo W.B."/>
            <person name="Han X.H."/>
            <person name="Huang E.J."/>
            <person name="Li L.F."/>
            <person name="Wei W."/>
            <person name="Gao Y.C."/>
            <person name="Liu J.Z."/>
            <person name="Shao H.Z."/>
            <person name="Wang X."/>
            <person name="Wang C.C."/>
            <person name="Yang T.C."/>
            <person name="Huo Q.B."/>
            <person name="Li W."/>
            <person name="Chen H.Y."/>
            <person name="Chen S.E."/>
            <person name="Zhou L.G."/>
            <person name="Ni X.B."/>
            <person name="Tian J.H."/>
            <person name="Sheng Y."/>
            <person name="Liu T."/>
            <person name="Pan Y.S."/>
            <person name="Xia L.Y."/>
            <person name="Li J."/>
            <person name="Zhao F."/>
            <person name="Cao W.C."/>
        </authorList>
    </citation>
    <scope>NUCLEOTIDE SEQUENCE</scope>
    <source>
        <strain evidence="6">Rsan-2018</strain>
    </source>
</reference>
<feature type="domain" description="Myb-like" evidence="5">
    <location>
        <begin position="3"/>
        <end position="74"/>
    </location>
</feature>
<dbReference type="EMBL" id="JABSTV010000617">
    <property type="protein sequence ID" value="KAH7986024.1"/>
    <property type="molecule type" value="Genomic_DNA"/>
</dbReference>
<feature type="compositionally biased region" description="Polar residues" evidence="4">
    <location>
        <begin position="159"/>
        <end position="172"/>
    </location>
</feature>
<organism evidence="6 7">
    <name type="scientific">Rhipicephalus sanguineus</name>
    <name type="common">Brown dog tick</name>
    <name type="synonym">Ixodes sanguineus</name>
    <dbReference type="NCBI Taxonomy" id="34632"/>
    <lineage>
        <taxon>Eukaryota</taxon>
        <taxon>Metazoa</taxon>
        <taxon>Ecdysozoa</taxon>
        <taxon>Arthropoda</taxon>
        <taxon>Chelicerata</taxon>
        <taxon>Arachnida</taxon>
        <taxon>Acari</taxon>
        <taxon>Parasitiformes</taxon>
        <taxon>Ixodida</taxon>
        <taxon>Ixodoidea</taxon>
        <taxon>Ixodidae</taxon>
        <taxon>Rhipicephalinae</taxon>
        <taxon>Rhipicephalus</taxon>
        <taxon>Rhipicephalus</taxon>
    </lineage>
</organism>
<feature type="region of interest" description="Disordered" evidence="4">
    <location>
        <begin position="97"/>
        <end position="194"/>
    </location>
</feature>
<dbReference type="SMART" id="SM00717">
    <property type="entry name" value="SANT"/>
    <property type="match status" value="1"/>
</dbReference>
<evidence type="ECO:0000256" key="1">
    <source>
        <dbReference type="ARBA" id="ARBA00011764"/>
    </source>
</evidence>
<dbReference type="PANTHER" id="PTHR21411:SF0">
    <property type="entry name" value="REGULATORY PROTEIN ZESTE"/>
    <property type="match status" value="1"/>
</dbReference>
<dbReference type="Pfam" id="PF13873">
    <property type="entry name" value="Myb_DNA-bind_5"/>
    <property type="match status" value="1"/>
</dbReference>